<dbReference type="PANTHER" id="PTHR42659">
    <property type="entry name" value="XANTHINE DEHYDROGENASE SUBUNIT C-RELATED"/>
    <property type="match status" value="1"/>
</dbReference>
<dbReference type="AlphaFoldDB" id="A0A2S2BQJ9"/>
<gene>
    <name evidence="2" type="ORF">CBI38_03990</name>
</gene>
<dbReference type="GO" id="GO:0016491">
    <property type="term" value="F:oxidoreductase activity"/>
    <property type="evidence" value="ECO:0007669"/>
    <property type="project" value="InterPro"/>
</dbReference>
<feature type="domain" description="FAD-binding PCMH-type" evidence="1">
    <location>
        <begin position="1"/>
        <end position="174"/>
    </location>
</feature>
<evidence type="ECO:0000259" key="1">
    <source>
        <dbReference type="PROSITE" id="PS51387"/>
    </source>
</evidence>
<accession>A0A2S2BQJ9</accession>
<evidence type="ECO:0000313" key="3">
    <source>
        <dbReference type="Proteomes" id="UP000245711"/>
    </source>
</evidence>
<keyword evidence="3" id="KW-1185">Reference proteome</keyword>
<evidence type="ECO:0000313" key="2">
    <source>
        <dbReference type="EMBL" id="AWK70853.1"/>
    </source>
</evidence>
<dbReference type="PANTHER" id="PTHR42659:SF9">
    <property type="entry name" value="XANTHINE DEHYDROGENASE FAD-BINDING SUBUNIT XDHB-RELATED"/>
    <property type="match status" value="1"/>
</dbReference>
<dbReference type="SUPFAM" id="SSF56176">
    <property type="entry name" value="FAD-binding/transporter-associated domain-like"/>
    <property type="match status" value="1"/>
</dbReference>
<dbReference type="PROSITE" id="PS51387">
    <property type="entry name" value="FAD_PCMH"/>
    <property type="match status" value="1"/>
</dbReference>
<reference evidence="2 3" key="1">
    <citation type="submission" date="2017-05" db="EMBL/GenBank/DDBJ databases">
        <title>Isolation of Rhodococcus sp. S2-17 biodegrading of BP-3.</title>
        <authorList>
            <person name="Lee Y."/>
            <person name="Kim K.H."/>
            <person name="Chun B.H."/>
            <person name="Jung H.S."/>
            <person name="Jeon C.O."/>
        </authorList>
    </citation>
    <scope>NUCLEOTIDE SEQUENCE [LARGE SCALE GENOMIC DNA]</scope>
    <source>
        <strain evidence="2 3">S2-17</strain>
    </source>
</reference>
<dbReference type="EMBL" id="CP021354">
    <property type="protein sequence ID" value="AWK70853.1"/>
    <property type="molecule type" value="Genomic_DNA"/>
</dbReference>
<dbReference type="Pfam" id="PF00941">
    <property type="entry name" value="FAD_binding_5"/>
    <property type="match status" value="1"/>
</dbReference>
<dbReference type="RefSeq" id="WP_109326609.1">
    <property type="nucleotide sequence ID" value="NZ_CP021354.1"/>
</dbReference>
<dbReference type="InterPro" id="IPR016169">
    <property type="entry name" value="FAD-bd_PCMH_sub2"/>
</dbReference>
<dbReference type="InterPro" id="IPR016166">
    <property type="entry name" value="FAD-bd_PCMH"/>
</dbReference>
<dbReference type="Proteomes" id="UP000245711">
    <property type="component" value="Chromosome"/>
</dbReference>
<dbReference type="OrthoDB" id="3574189at2"/>
<organism evidence="2 3">
    <name type="scientific">Rhodococcus oxybenzonivorans</name>
    <dbReference type="NCBI Taxonomy" id="1990687"/>
    <lineage>
        <taxon>Bacteria</taxon>
        <taxon>Bacillati</taxon>
        <taxon>Actinomycetota</taxon>
        <taxon>Actinomycetes</taxon>
        <taxon>Mycobacteriales</taxon>
        <taxon>Nocardiaceae</taxon>
        <taxon>Rhodococcus</taxon>
    </lineage>
</organism>
<dbReference type="GO" id="GO:0071949">
    <property type="term" value="F:FAD binding"/>
    <property type="evidence" value="ECO:0007669"/>
    <property type="project" value="InterPro"/>
</dbReference>
<dbReference type="InterPro" id="IPR051312">
    <property type="entry name" value="Diverse_Substr_Oxidored"/>
</dbReference>
<dbReference type="Gene3D" id="3.30.465.10">
    <property type="match status" value="1"/>
</dbReference>
<protein>
    <submittedName>
        <fullName evidence="2">FAD-binding molybdopterin dehydrogenase</fullName>
    </submittedName>
</protein>
<proteinExistence type="predicted"/>
<dbReference type="InterPro" id="IPR036318">
    <property type="entry name" value="FAD-bd_PCMH-like_sf"/>
</dbReference>
<name>A0A2S2BQJ9_9NOCA</name>
<dbReference type="InterPro" id="IPR002346">
    <property type="entry name" value="Mopterin_DH_FAD-bd"/>
</dbReference>
<sequence>MDLSFVTDIATPRTRAELPVPEPGSAYLAGGTWLYSEPQPGLTHLVDLTTLGWQAVTVHPDELEVAATCTIETLCHTAYPDQWIGTSLFRPCAEALVASWKIWHTATVGGNLALGLPAGAMITACCALDAEVLLWASEGRERRIPVLELVTGAGCTLLNPGELIRSIHFPGSALRSRTTLRKIAYSPLGRSGALLAGRLGPDGFTLVVTASTLRPFVLRFPDVPDPHALDTALTEHIPLEAYFTDAHGVVDWRRHVTAVLAEEIREGLT</sequence>
<dbReference type="KEGG" id="roz:CBI38_03990"/>